<evidence type="ECO:0000313" key="3">
    <source>
        <dbReference type="Proteomes" id="UP000034607"/>
    </source>
</evidence>
<comment type="caution">
    <text evidence="2">The sequence shown here is derived from an EMBL/GenBank/DDBJ whole genome shotgun (WGS) entry which is preliminary data.</text>
</comment>
<organism evidence="2 3">
    <name type="scientific">Candidatus Amesbacteria bacterium GW2011_GWA2_47_11</name>
    <dbReference type="NCBI Taxonomy" id="1618357"/>
    <lineage>
        <taxon>Bacteria</taxon>
        <taxon>Candidatus Amesiibacteriota</taxon>
    </lineage>
</organism>
<keyword evidence="1" id="KW-1133">Transmembrane helix</keyword>
<keyword evidence="1" id="KW-0472">Membrane</keyword>
<feature type="transmembrane region" description="Helical" evidence="1">
    <location>
        <begin position="192"/>
        <end position="214"/>
    </location>
</feature>
<feature type="transmembrane region" description="Helical" evidence="1">
    <location>
        <begin position="288"/>
        <end position="315"/>
    </location>
</feature>
<feature type="transmembrane region" description="Helical" evidence="1">
    <location>
        <begin position="346"/>
        <end position="371"/>
    </location>
</feature>
<reference evidence="2 3" key="1">
    <citation type="journal article" date="2015" name="Nature">
        <title>rRNA introns, odd ribosomes, and small enigmatic genomes across a large radiation of phyla.</title>
        <authorList>
            <person name="Brown C.T."/>
            <person name="Hug L.A."/>
            <person name="Thomas B.C."/>
            <person name="Sharon I."/>
            <person name="Castelle C.J."/>
            <person name="Singh A."/>
            <person name="Wilkins M.J."/>
            <person name="Williams K.H."/>
            <person name="Banfield J.F."/>
        </authorList>
    </citation>
    <scope>NUCLEOTIDE SEQUENCE [LARGE SCALE GENOMIC DNA]</scope>
</reference>
<feature type="transmembrane region" description="Helical" evidence="1">
    <location>
        <begin position="110"/>
        <end position="131"/>
    </location>
</feature>
<feature type="transmembrane region" description="Helical" evidence="1">
    <location>
        <begin position="391"/>
        <end position="420"/>
    </location>
</feature>
<dbReference type="EMBL" id="LCNM01000003">
    <property type="protein sequence ID" value="KKU56794.1"/>
    <property type="molecule type" value="Genomic_DNA"/>
</dbReference>
<dbReference type="AlphaFoldDB" id="A0A0G1RHM0"/>
<proteinExistence type="predicted"/>
<feature type="transmembrane region" description="Helical" evidence="1">
    <location>
        <begin position="321"/>
        <end position="339"/>
    </location>
</feature>
<protein>
    <recommendedName>
        <fullName evidence="4">Mannosyltransferase</fullName>
    </recommendedName>
</protein>
<evidence type="ECO:0000256" key="1">
    <source>
        <dbReference type="SAM" id="Phobius"/>
    </source>
</evidence>
<name>A0A0G1RHM0_9BACT</name>
<evidence type="ECO:0008006" key="4">
    <source>
        <dbReference type="Google" id="ProtNLM"/>
    </source>
</evidence>
<gene>
    <name evidence="2" type="ORF">UX78_C0003G0070</name>
</gene>
<feature type="transmembrane region" description="Helical" evidence="1">
    <location>
        <begin position="138"/>
        <end position="155"/>
    </location>
</feature>
<accession>A0A0G1RHM0</accession>
<dbReference type="Proteomes" id="UP000034607">
    <property type="component" value="Unassembled WGS sequence"/>
</dbReference>
<evidence type="ECO:0000313" key="2">
    <source>
        <dbReference type="EMBL" id="KKU56794.1"/>
    </source>
</evidence>
<sequence>MSVYTKSFLVVLVISLIGRVVLSITAYSGDLNNHIGWAESILQSGTFGAYDRQYPGIMQPTYPPLALYAFVTSTWSYHVISDISHIANNSFPAFPSRFIWFWQRQQILPAFNKVPAILSDIGIGVLIYVFLRRNFPSRPLVSLIGATAYLFNPAVWYTSSIWGQIETLPLFFILLSYWCILQKKIIPSHLAFAAALLSKQSSIIFLPVFLLVSWRLAGPVRTVVGLLFQLLIAYLVYLPFFSSPSLLWPVSVYLNRIQIGSGSNYISDHAFNLWALVTRLQKIPDTSVVFLGLSAGLVGLAAFILSYCLALLVLWKKKLTFPALVTLNALIPALAFLVLTKMHERYFAPVLPFLALAAAYYPWLWPVYVLVSAAHLANLYHLWWFPPLPPVIAWLMAWPNIMILIMVFTAGTLIMAFAYASAQLSQK</sequence>
<keyword evidence="1" id="KW-0812">Transmembrane</keyword>
<feature type="transmembrane region" description="Helical" evidence="1">
    <location>
        <begin position="226"/>
        <end position="248"/>
    </location>
</feature>